<dbReference type="EMBL" id="BARW01017215">
    <property type="protein sequence ID" value="GAJ00100.1"/>
    <property type="molecule type" value="Genomic_DNA"/>
</dbReference>
<reference evidence="1" key="1">
    <citation type="journal article" date="2014" name="Front. Microbiol.">
        <title>High frequency of phylogenetically diverse reductive dehalogenase-homologous genes in deep subseafloor sedimentary metagenomes.</title>
        <authorList>
            <person name="Kawai M."/>
            <person name="Futagami T."/>
            <person name="Toyoda A."/>
            <person name="Takaki Y."/>
            <person name="Nishi S."/>
            <person name="Hori S."/>
            <person name="Arai W."/>
            <person name="Tsubouchi T."/>
            <person name="Morono Y."/>
            <person name="Uchiyama I."/>
            <person name="Ito T."/>
            <person name="Fujiyama A."/>
            <person name="Inagaki F."/>
            <person name="Takami H."/>
        </authorList>
    </citation>
    <scope>NUCLEOTIDE SEQUENCE</scope>
    <source>
        <strain evidence="1">Expedition CK06-06</strain>
    </source>
</reference>
<feature type="non-terminal residue" evidence="1">
    <location>
        <position position="1"/>
    </location>
</feature>
<name>X1V622_9ZZZZ</name>
<gene>
    <name evidence="1" type="ORF">S12H4_29790</name>
</gene>
<sequence length="81" mass="8978">AITPEATLWNGWKSHGLKPSYEPILVCMKPNEGSYANNALKWGVAGLNIDGGRISIDLKNEDRARSKNTIQKTSGIGFYWK</sequence>
<comment type="caution">
    <text evidence="1">The sequence shown here is derived from an EMBL/GenBank/DDBJ whole genome shotgun (WGS) entry which is preliminary data.</text>
</comment>
<organism evidence="1">
    <name type="scientific">marine sediment metagenome</name>
    <dbReference type="NCBI Taxonomy" id="412755"/>
    <lineage>
        <taxon>unclassified sequences</taxon>
        <taxon>metagenomes</taxon>
        <taxon>ecological metagenomes</taxon>
    </lineage>
</organism>
<accession>X1V622</accession>
<protein>
    <submittedName>
        <fullName evidence="1">Uncharacterized protein</fullName>
    </submittedName>
</protein>
<evidence type="ECO:0000313" key="1">
    <source>
        <dbReference type="EMBL" id="GAJ00100.1"/>
    </source>
</evidence>
<dbReference type="AlphaFoldDB" id="X1V622"/>
<proteinExistence type="predicted"/>